<keyword evidence="7" id="KW-1185">Reference proteome</keyword>
<evidence type="ECO:0000313" key="6">
    <source>
        <dbReference type="EMBL" id="CAF3764753.1"/>
    </source>
</evidence>
<evidence type="ECO:0000313" key="7">
    <source>
        <dbReference type="Proteomes" id="UP000663829"/>
    </source>
</evidence>
<name>A0A814GBI2_9BILA</name>
<dbReference type="Proteomes" id="UP000681722">
    <property type="component" value="Unassembled WGS sequence"/>
</dbReference>
<feature type="repeat" description="TPR" evidence="3">
    <location>
        <begin position="253"/>
        <end position="286"/>
    </location>
</feature>
<proteinExistence type="predicted"/>
<dbReference type="SUPFAM" id="SSF48452">
    <property type="entry name" value="TPR-like"/>
    <property type="match status" value="5"/>
</dbReference>
<keyword evidence="4" id="KW-0175">Coiled coil</keyword>
<evidence type="ECO:0000256" key="3">
    <source>
        <dbReference type="PROSITE-ProRule" id="PRU00339"/>
    </source>
</evidence>
<feature type="repeat" description="TPR" evidence="3">
    <location>
        <begin position="1006"/>
        <end position="1039"/>
    </location>
</feature>
<dbReference type="Proteomes" id="UP000663829">
    <property type="component" value="Unassembled WGS sequence"/>
</dbReference>
<dbReference type="EMBL" id="CAJOBC010003051">
    <property type="protein sequence ID" value="CAF3764753.1"/>
    <property type="molecule type" value="Genomic_DNA"/>
</dbReference>
<gene>
    <name evidence="5" type="ORF">GPM918_LOCUS13347</name>
    <name evidence="6" type="ORF">SRO942_LOCUS13347</name>
</gene>
<feature type="coiled-coil region" evidence="4">
    <location>
        <begin position="916"/>
        <end position="943"/>
    </location>
</feature>
<evidence type="ECO:0000256" key="4">
    <source>
        <dbReference type="SAM" id="Coils"/>
    </source>
</evidence>
<protein>
    <submittedName>
        <fullName evidence="5">Uncharacterized protein</fullName>
    </submittedName>
</protein>
<feature type="repeat" description="TPR" evidence="3">
    <location>
        <begin position="742"/>
        <end position="775"/>
    </location>
</feature>
<reference evidence="5" key="1">
    <citation type="submission" date="2021-02" db="EMBL/GenBank/DDBJ databases">
        <authorList>
            <person name="Nowell W R."/>
        </authorList>
    </citation>
    <scope>NUCLEOTIDE SEQUENCE</scope>
</reference>
<comment type="caution">
    <text evidence="5">The sequence shown here is derived from an EMBL/GenBank/DDBJ whole genome shotgun (WGS) entry which is preliminary data.</text>
</comment>
<accession>A0A814GBI2</accession>
<dbReference type="PANTHER" id="PTHR45641">
    <property type="entry name" value="TETRATRICOPEPTIDE REPEAT PROTEIN (AFU_ORTHOLOGUE AFUA_6G03870)"/>
    <property type="match status" value="1"/>
</dbReference>
<dbReference type="SMART" id="SM00028">
    <property type="entry name" value="TPR"/>
    <property type="match status" value="13"/>
</dbReference>
<feature type="repeat" description="TPR" evidence="3">
    <location>
        <begin position="910"/>
        <end position="943"/>
    </location>
</feature>
<dbReference type="PROSITE" id="PS51996">
    <property type="entry name" value="TR_MART"/>
    <property type="match status" value="1"/>
</dbReference>
<dbReference type="PANTHER" id="PTHR45641:SF1">
    <property type="entry name" value="AAA+ ATPASE DOMAIN-CONTAINING PROTEIN"/>
    <property type="match status" value="1"/>
</dbReference>
<dbReference type="SUPFAM" id="SSF56399">
    <property type="entry name" value="ADP-ribosylation"/>
    <property type="match status" value="1"/>
</dbReference>
<dbReference type="PROSITE" id="PS50005">
    <property type="entry name" value="TPR"/>
    <property type="match status" value="6"/>
</dbReference>
<dbReference type="Gene3D" id="1.25.40.10">
    <property type="entry name" value="Tetratricopeptide repeat domain"/>
    <property type="match status" value="6"/>
</dbReference>
<dbReference type="InterPro" id="IPR011990">
    <property type="entry name" value="TPR-like_helical_dom_sf"/>
</dbReference>
<dbReference type="Pfam" id="PF13424">
    <property type="entry name" value="TPR_12"/>
    <property type="match status" value="2"/>
</dbReference>
<sequence>MVSSNSTQSENARGEDPHFDNAIWWYSCNEAFIFSQINNILRLENFELLITYRYYIVRLCQMIEELYIKNKPRQKRQIVYRADKIKQSDFDAMKQSSKEKDQLISINGFISTTTDKKIAEFYAKKPSNGVDFVPVLYEITIDPLIPCQAFADIETISFHPEEKELLFSIGSTFSVDSVAKNDNENFHRIKLTARNMRAPVLDDMKLKVKKSSQSSLTILLIKYLIELGEHRAARRYLKSILDSVALENDPSLASAYNCLALIYSKEGIHSAALEYYKKALNTQARLEYSNNNALAEIYNNIGYTYIGLRNIDVAIQNLNEAERIQLREPELTREHLASIYCNIGQAYFIKNDHSKSKEYFEKSFDIYKEDTTKKIRHDALENSLMKADLCIQYGHLLSKLDDNFADATEKYNMALKIYENTLILEHPKLMKTHIDIFSAYAKHKAYSAVTEKYENKEFKVLIEKYTGSQQTLANLYFIIGACYIHQGKYDDGMNVWNNAILYEKKQYLDENLPLTTTDGTIQVINSAYRKAFIYYSNESNSDSFNLGIITSKLFNYDKAIKHLKASESATIDKSIIRSILLGDMYFDKELFKSAIIEYNNACDQIGTKENYYFLKIAINLLIIQSLDDNNEKLDELIKIKDSLLNNDDIDYNTTSMKTIIYYKIAQLYLRLEKYDDARLYAYESVKLKINHFSHRHLNLVKDYLLIANSYFNEKNYSESLQLYEHIIEIQIVNLPPDHTDIRMSYYKIGDVYCKMEKLDQAIEKYKIARSNNPHYYLPMHINLIELYHKQKWYSKAHEEEEIETLNILREQLPKDIVNMAEEDNSNLSLPAFQTLFTNRINIISGKMFATFLQDLISIYLTIGDIYVKKQSIDDDDDIRQNELRECIIMYKKAINLLLKISMYHDNKLTVLIYEKLGNIYELNNNLENAIKNYQNALAIETEKYALHHKLVSFSYIDKKYESLRKYMSYFWYTTGTVSKQAFARIWHYNNSTSNDEFFKGLIDDGVRTYFSLAQTYSELNDYENALKYFKKNVEFSSTDVTLSSLNIPKEINSKMAKYIPDLIIEKLNKIKTISTHVLDDNNNNKIESYIKCGEISMIKNKYGDAIEYYLNAFYLCVTKLNNAEILTDKEFIDEICQKLKQDSLEQKDIITYYSNISNQDAIMINVKMGALNRNNGDDKDAIKNYADALQLLDGGTSNQIIEAAINYILLKLYLGDSESNRKSSSLSITNDLSFYQSFLPFSSISNGVDDEHIKKYRTEMIENMRIDKHKIPVPDRVLICRLIINNVEDEISKKKYKDLLYQIYLEKEDKDSYAQPSSDSLTCIGHVLTKADDYKAAILYWNEIREFKEQMLPTTIMDMIHSPKSTFIQIYNETKLLNKNLSKYILSIADYSRKLGDYYVKLNNREEADDAMFFTCRRRAIECYQNASRYYDCELNSLMKREDDERHDRNIHRKNIEHINKKMCEDFINYSVKRGDKYKLLASDAEKDKILFYYQRAIQCYQFARDDYKRLIKIDEIYSKQIEEINIYIQDTLEKIANHLVEQGNTLANDKNSEEDNQLAIQYYEDAKFNYNYALEILIKEEEGRDKINKFYRHNIEHINKNIKRMTNRALADLTRTIYAENLEESVSKYDENFYCIIEKVIITPNTIRVYIDERGNSSYGLIQHPNTSRLVLVNESSTNIDLTYLDCHFTIADPARRYLGYLKYKTDFVYNDSILQFYFSYGGAGYTTARLFSLNKTLIKALNFHPLINIWRKPIEIREKQVSDKSDDLPCFQESTPDK</sequence>
<feature type="repeat" description="TPR" evidence="3">
    <location>
        <begin position="337"/>
        <end position="370"/>
    </location>
</feature>
<dbReference type="InterPro" id="IPR019734">
    <property type="entry name" value="TPR_rpt"/>
</dbReference>
<dbReference type="Pfam" id="PF13181">
    <property type="entry name" value="TPR_8"/>
    <property type="match status" value="2"/>
</dbReference>
<keyword evidence="2 3" id="KW-0802">TPR repeat</keyword>
<evidence type="ECO:0000256" key="1">
    <source>
        <dbReference type="ARBA" id="ARBA00022737"/>
    </source>
</evidence>
<organism evidence="5 7">
    <name type="scientific">Didymodactylos carnosus</name>
    <dbReference type="NCBI Taxonomy" id="1234261"/>
    <lineage>
        <taxon>Eukaryota</taxon>
        <taxon>Metazoa</taxon>
        <taxon>Spiralia</taxon>
        <taxon>Gnathifera</taxon>
        <taxon>Rotifera</taxon>
        <taxon>Eurotatoria</taxon>
        <taxon>Bdelloidea</taxon>
        <taxon>Philodinida</taxon>
        <taxon>Philodinidae</taxon>
        <taxon>Didymodactylos</taxon>
    </lineage>
</organism>
<keyword evidence="1" id="KW-0677">Repeat</keyword>
<feature type="repeat" description="TPR" evidence="3">
    <location>
        <begin position="473"/>
        <end position="506"/>
    </location>
</feature>
<evidence type="ECO:0000256" key="2">
    <source>
        <dbReference type="ARBA" id="ARBA00022803"/>
    </source>
</evidence>
<dbReference type="EMBL" id="CAJNOQ010003051">
    <property type="protein sequence ID" value="CAF0992908.1"/>
    <property type="molecule type" value="Genomic_DNA"/>
</dbReference>
<dbReference type="Gene3D" id="3.90.176.10">
    <property type="entry name" value="Toxin ADP-ribosyltransferase, Chain A, domain 1"/>
    <property type="match status" value="1"/>
</dbReference>
<evidence type="ECO:0000313" key="5">
    <source>
        <dbReference type="EMBL" id="CAF0992908.1"/>
    </source>
</evidence>